<name>A0A8J6XPA2_9CYAN</name>
<dbReference type="InterPro" id="IPR011527">
    <property type="entry name" value="ABC1_TM_dom"/>
</dbReference>
<dbReference type="InterPro" id="IPR039421">
    <property type="entry name" value="Type_1_exporter"/>
</dbReference>
<dbReference type="SMART" id="SM00382">
    <property type="entry name" value="AAA"/>
    <property type="match status" value="1"/>
</dbReference>
<sequence>MNGLKSAQQSDETLLLSSYRSDAPFKTLLLLYRYDWHKLVLAMVYYVIKYSPEWIRPVVVANIIDIISRPQQHTLGQLWLNGAILALSLVQNIPMQYLYIMTLSAVTRQMETRLRDALTRQLQQLSIGFYQQRSTGVLQAKLLKDVEEIQILASHIFQFVPSALLTIVVAVTVTATRAPWFLLFFVATVPMAVLLAQVLKAPIQDSNHALRQQKEVMSAHLIEMIKLVPVTRAHGVEETEIQRTQQRLYSVKEAAMRLDGINAFTGACSWVTMRLFNTICLVSSAYLAYSGKMGLSAGDVVLLTGYFDTLANSVLQILAVLPQIGTGFESLRSVGEIIECPDLELNHGKHQVSSVEGEFFFDGVSFIYPNHERPAIDNICLRVNAGETIAFVGPSGGGKSTLLNLIIGFLRPTKGQIELDGQDMNTLDLRTYRQFVSVVPQETILFEGSIKDNILYGSVGVSEQQLQQAILDANAHEFIFNLPQGLDTLIGENGAKLSGGQRQRLAIARALVRNPKVLILDEATASVDTASEAMIQEALERLMKNRTTFVVAHRLSTIRNADRIVVLDKGRIVEIGNHHQLLQQYNGLYTRLIALQI</sequence>
<evidence type="ECO:0000313" key="11">
    <source>
        <dbReference type="Proteomes" id="UP000629098"/>
    </source>
</evidence>
<dbReference type="PANTHER" id="PTHR43394">
    <property type="entry name" value="ATP-DEPENDENT PERMEASE MDL1, MITOCHONDRIAL"/>
    <property type="match status" value="1"/>
</dbReference>
<comment type="caution">
    <text evidence="10">The sequence shown here is derived from an EMBL/GenBank/DDBJ whole genome shotgun (WGS) entry which is preliminary data.</text>
</comment>
<evidence type="ECO:0000256" key="4">
    <source>
        <dbReference type="ARBA" id="ARBA00022840"/>
    </source>
</evidence>
<keyword evidence="2 7" id="KW-0812">Transmembrane</keyword>
<evidence type="ECO:0000256" key="6">
    <source>
        <dbReference type="ARBA" id="ARBA00023136"/>
    </source>
</evidence>
<evidence type="ECO:0000256" key="7">
    <source>
        <dbReference type="SAM" id="Phobius"/>
    </source>
</evidence>
<evidence type="ECO:0000256" key="1">
    <source>
        <dbReference type="ARBA" id="ARBA00004651"/>
    </source>
</evidence>
<keyword evidence="5 7" id="KW-1133">Transmembrane helix</keyword>
<proteinExistence type="predicted"/>
<dbReference type="Proteomes" id="UP000629098">
    <property type="component" value="Unassembled WGS sequence"/>
</dbReference>
<dbReference type="RefSeq" id="WP_190836010.1">
    <property type="nucleotide sequence ID" value="NZ_CAWPPI010000101.1"/>
</dbReference>
<evidence type="ECO:0000256" key="5">
    <source>
        <dbReference type="ARBA" id="ARBA00022989"/>
    </source>
</evidence>
<accession>A0A8J6XPA2</accession>
<dbReference type="InterPro" id="IPR027417">
    <property type="entry name" value="P-loop_NTPase"/>
</dbReference>
<protein>
    <submittedName>
        <fullName evidence="10">ABC transporter ATP-binding protein</fullName>
    </submittedName>
</protein>
<dbReference type="PANTHER" id="PTHR43394:SF1">
    <property type="entry name" value="ATP-BINDING CASSETTE SUB-FAMILY B MEMBER 10, MITOCHONDRIAL"/>
    <property type="match status" value="1"/>
</dbReference>
<dbReference type="InterPro" id="IPR003593">
    <property type="entry name" value="AAA+_ATPase"/>
</dbReference>
<dbReference type="EMBL" id="JACXAE010000101">
    <property type="protein sequence ID" value="MBD2776937.1"/>
    <property type="molecule type" value="Genomic_DNA"/>
</dbReference>
<dbReference type="SUPFAM" id="SSF52540">
    <property type="entry name" value="P-loop containing nucleoside triphosphate hydrolases"/>
    <property type="match status" value="1"/>
</dbReference>
<dbReference type="Gene3D" id="1.20.1560.10">
    <property type="entry name" value="ABC transporter type 1, transmembrane domain"/>
    <property type="match status" value="1"/>
</dbReference>
<feature type="domain" description="ABC transmembrane type-1" evidence="9">
    <location>
        <begin position="57"/>
        <end position="326"/>
    </location>
</feature>
<feature type="domain" description="ABC transporter" evidence="8">
    <location>
        <begin position="359"/>
        <end position="594"/>
    </location>
</feature>
<dbReference type="FunFam" id="3.40.50.300:FF:000218">
    <property type="entry name" value="Multidrug ABC transporter ATP-binding protein"/>
    <property type="match status" value="1"/>
</dbReference>
<dbReference type="AlphaFoldDB" id="A0A8J6XPA2"/>
<dbReference type="PROSITE" id="PS50893">
    <property type="entry name" value="ABC_TRANSPORTER_2"/>
    <property type="match status" value="1"/>
</dbReference>
<dbReference type="Pfam" id="PF00664">
    <property type="entry name" value="ABC_membrane"/>
    <property type="match status" value="1"/>
</dbReference>
<dbReference type="PROSITE" id="PS00211">
    <property type="entry name" value="ABC_TRANSPORTER_1"/>
    <property type="match status" value="1"/>
</dbReference>
<keyword evidence="11" id="KW-1185">Reference proteome</keyword>
<dbReference type="GO" id="GO:0015421">
    <property type="term" value="F:ABC-type oligopeptide transporter activity"/>
    <property type="evidence" value="ECO:0007669"/>
    <property type="project" value="TreeGrafter"/>
</dbReference>
<evidence type="ECO:0000313" key="10">
    <source>
        <dbReference type="EMBL" id="MBD2776937.1"/>
    </source>
</evidence>
<dbReference type="InterPro" id="IPR017871">
    <property type="entry name" value="ABC_transporter-like_CS"/>
</dbReference>
<dbReference type="GO" id="GO:0005524">
    <property type="term" value="F:ATP binding"/>
    <property type="evidence" value="ECO:0007669"/>
    <property type="project" value="UniProtKB-KW"/>
</dbReference>
<feature type="transmembrane region" description="Helical" evidence="7">
    <location>
        <begin position="78"/>
        <end position="100"/>
    </location>
</feature>
<dbReference type="Pfam" id="PF00005">
    <property type="entry name" value="ABC_tran"/>
    <property type="match status" value="1"/>
</dbReference>
<evidence type="ECO:0000256" key="2">
    <source>
        <dbReference type="ARBA" id="ARBA00022692"/>
    </source>
</evidence>
<gene>
    <name evidence="10" type="ORF">ICL16_34025</name>
</gene>
<feature type="transmembrane region" description="Helical" evidence="7">
    <location>
        <begin position="180"/>
        <end position="199"/>
    </location>
</feature>
<dbReference type="InterPro" id="IPR036640">
    <property type="entry name" value="ABC1_TM_sf"/>
</dbReference>
<dbReference type="GO" id="GO:0005886">
    <property type="term" value="C:plasma membrane"/>
    <property type="evidence" value="ECO:0007669"/>
    <property type="project" value="UniProtKB-SubCell"/>
</dbReference>
<dbReference type="InterPro" id="IPR003439">
    <property type="entry name" value="ABC_transporter-like_ATP-bd"/>
</dbReference>
<dbReference type="PROSITE" id="PS50929">
    <property type="entry name" value="ABC_TM1F"/>
    <property type="match status" value="1"/>
</dbReference>
<evidence type="ECO:0000259" key="9">
    <source>
        <dbReference type="PROSITE" id="PS50929"/>
    </source>
</evidence>
<keyword evidence="4 10" id="KW-0067">ATP-binding</keyword>
<dbReference type="Gene3D" id="3.40.50.300">
    <property type="entry name" value="P-loop containing nucleotide triphosphate hydrolases"/>
    <property type="match status" value="1"/>
</dbReference>
<keyword evidence="3" id="KW-0547">Nucleotide-binding</keyword>
<evidence type="ECO:0000256" key="3">
    <source>
        <dbReference type="ARBA" id="ARBA00022741"/>
    </source>
</evidence>
<comment type="subcellular location">
    <subcellularLocation>
        <location evidence="1">Cell membrane</location>
        <topology evidence="1">Multi-pass membrane protein</topology>
    </subcellularLocation>
</comment>
<feature type="transmembrane region" description="Helical" evidence="7">
    <location>
        <begin position="151"/>
        <end position="173"/>
    </location>
</feature>
<organism evidence="10 11">
    <name type="scientific">Iningainema tapete BLCC-T55</name>
    <dbReference type="NCBI Taxonomy" id="2748662"/>
    <lineage>
        <taxon>Bacteria</taxon>
        <taxon>Bacillati</taxon>
        <taxon>Cyanobacteriota</taxon>
        <taxon>Cyanophyceae</taxon>
        <taxon>Nostocales</taxon>
        <taxon>Scytonemataceae</taxon>
        <taxon>Iningainema tapete</taxon>
    </lineage>
</organism>
<dbReference type="SUPFAM" id="SSF90123">
    <property type="entry name" value="ABC transporter transmembrane region"/>
    <property type="match status" value="1"/>
</dbReference>
<dbReference type="CDD" id="cd07346">
    <property type="entry name" value="ABC_6TM_exporters"/>
    <property type="match status" value="1"/>
</dbReference>
<reference evidence="10" key="1">
    <citation type="submission" date="2020-09" db="EMBL/GenBank/DDBJ databases">
        <title>Iningainema tapete sp. nov. (Scytonemataceae, Cyanobacteria) from greenhouses in central Florida (USA) produces two types of nodularin with biosynthetic potential for microcystin-LR and anabaenopeptins.</title>
        <authorList>
            <person name="Berthold D.E."/>
            <person name="Lefler F.W."/>
            <person name="Huang I.-S."/>
            <person name="Abdulla H."/>
            <person name="Zimba P.V."/>
            <person name="Laughinghouse H.D. IV."/>
        </authorList>
    </citation>
    <scope>NUCLEOTIDE SEQUENCE</scope>
    <source>
        <strain evidence="10">BLCCT55</strain>
    </source>
</reference>
<evidence type="ECO:0000259" key="8">
    <source>
        <dbReference type="PROSITE" id="PS50893"/>
    </source>
</evidence>
<dbReference type="GO" id="GO:0016887">
    <property type="term" value="F:ATP hydrolysis activity"/>
    <property type="evidence" value="ECO:0007669"/>
    <property type="project" value="InterPro"/>
</dbReference>
<keyword evidence="6 7" id="KW-0472">Membrane</keyword>